<evidence type="ECO:0000313" key="3">
    <source>
        <dbReference type="Proteomes" id="UP000596742"/>
    </source>
</evidence>
<protein>
    <recommendedName>
        <fullName evidence="1">C1q domain-containing protein</fullName>
    </recommendedName>
</protein>
<feature type="domain" description="C1q" evidence="1">
    <location>
        <begin position="111"/>
        <end position="196"/>
    </location>
</feature>
<evidence type="ECO:0000313" key="2">
    <source>
        <dbReference type="EMBL" id="VDI79595.1"/>
    </source>
</evidence>
<proteinExistence type="predicted"/>
<dbReference type="InterPro" id="IPR001073">
    <property type="entry name" value="C1q_dom"/>
</dbReference>
<dbReference type="AlphaFoldDB" id="A0A8B6HJB2"/>
<organism evidence="2 3">
    <name type="scientific">Mytilus galloprovincialis</name>
    <name type="common">Mediterranean mussel</name>
    <dbReference type="NCBI Taxonomy" id="29158"/>
    <lineage>
        <taxon>Eukaryota</taxon>
        <taxon>Metazoa</taxon>
        <taxon>Spiralia</taxon>
        <taxon>Lophotrochozoa</taxon>
        <taxon>Mollusca</taxon>
        <taxon>Bivalvia</taxon>
        <taxon>Autobranchia</taxon>
        <taxon>Pteriomorphia</taxon>
        <taxon>Mytilida</taxon>
        <taxon>Mytiloidea</taxon>
        <taxon>Mytilidae</taxon>
        <taxon>Mytilinae</taxon>
        <taxon>Mytilus</taxon>
    </lineage>
</organism>
<reference evidence="2" key="1">
    <citation type="submission" date="2018-11" db="EMBL/GenBank/DDBJ databases">
        <authorList>
            <person name="Alioto T."/>
            <person name="Alioto T."/>
        </authorList>
    </citation>
    <scope>NUCLEOTIDE SEQUENCE</scope>
</reference>
<comment type="caution">
    <text evidence="2">The sequence shown here is derived from an EMBL/GenBank/DDBJ whole genome shotgun (WGS) entry which is preliminary data.</text>
</comment>
<sequence>MLNKLKENDNLTIQMQAEIQNTNNLLNQSVINLNLANKHQIMRGDLTLKEMQNKWQVMNSSIDSIIQQMAQMSNRVVLTVRSNGGTFPSGAILPFKQVHTSKGIKDLISVKNEGKFKCEKSGFYLISAYVSTTTSSSGYYYIYKNNAYIAIGYRHQQSYGLTSTVIVTEQLQVNDTVYVKNGPEMYVYDGTQSVFSIIQIE</sequence>
<name>A0A8B6HJB2_MYTGA</name>
<gene>
    <name evidence="2" type="ORF">MGAL_10B077887</name>
</gene>
<evidence type="ECO:0000259" key="1">
    <source>
        <dbReference type="Pfam" id="PF00386"/>
    </source>
</evidence>
<dbReference type="EMBL" id="UYJE01010083">
    <property type="protein sequence ID" value="VDI79595.1"/>
    <property type="molecule type" value="Genomic_DNA"/>
</dbReference>
<accession>A0A8B6HJB2</accession>
<dbReference type="Gene3D" id="2.60.120.40">
    <property type="match status" value="1"/>
</dbReference>
<dbReference type="Pfam" id="PF00386">
    <property type="entry name" value="C1q"/>
    <property type="match status" value="1"/>
</dbReference>
<dbReference type="InterPro" id="IPR008983">
    <property type="entry name" value="Tumour_necrosis_fac-like_dom"/>
</dbReference>
<keyword evidence="3" id="KW-1185">Reference proteome</keyword>
<dbReference type="Proteomes" id="UP000596742">
    <property type="component" value="Unassembled WGS sequence"/>
</dbReference>
<dbReference type="SUPFAM" id="SSF49842">
    <property type="entry name" value="TNF-like"/>
    <property type="match status" value="1"/>
</dbReference>